<accession>Q01RX2</accession>
<reference evidence="1" key="1">
    <citation type="submission" date="2006-10" db="EMBL/GenBank/DDBJ databases">
        <title>Complete sequence of Solibacter usitatus Ellin6076.</title>
        <authorList>
            <consortium name="US DOE Joint Genome Institute"/>
            <person name="Copeland A."/>
            <person name="Lucas S."/>
            <person name="Lapidus A."/>
            <person name="Barry K."/>
            <person name="Detter J.C."/>
            <person name="Glavina del Rio T."/>
            <person name="Hammon N."/>
            <person name="Israni S."/>
            <person name="Dalin E."/>
            <person name="Tice H."/>
            <person name="Pitluck S."/>
            <person name="Thompson L.S."/>
            <person name="Brettin T."/>
            <person name="Bruce D."/>
            <person name="Han C."/>
            <person name="Tapia R."/>
            <person name="Gilna P."/>
            <person name="Schmutz J."/>
            <person name="Larimer F."/>
            <person name="Land M."/>
            <person name="Hauser L."/>
            <person name="Kyrpides N."/>
            <person name="Mikhailova N."/>
            <person name="Janssen P.H."/>
            <person name="Kuske C.R."/>
            <person name="Richardson P."/>
        </authorList>
    </citation>
    <scope>NUCLEOTIDE SEQUENCE</scope>
    <source>
        <strain evidence="1">Ellin6076</strain>
    </source>
</reference>
<protein>
    <recommendedName>
        <fullName evidence="2">DUF5615 domain-containing protein</fullName>
    </recommendedName>
</protein>
<dbReference type="AlphaFoldDB" id="Q01RX2"/>
<sequence length="88" mass="9875">MKILFDNGTPKPIARCLIGHEVTRAAYEVLVSTDKNIRYQQNLTGRKIALVVLAHQQWPVVRLYLDRIAAAVIDCAPGSYVEVEIPSR</sequence>
<dbReference type="STRING" id="234267.Acid_6676"/>
<evidence type="ECO:0008006" key="2">
    <source>
        <dbReference type="Google" id="ProtNLM"/>
    </source>
</evidence>
<name>Q01RX2_SOLUE</name>
<dbReference type="OrthoDB" id="8085537at2"/>
<dbReference type="EMBL" id="CP000473">
    <property type="protein sequence ID" value="ABJ87598.1"/>
    <property type="molecule type" value="Genomic_DNA"/>
</dbReference>
<dbReference type="KEGG" id="sus:Acid_6676"/>
<proteinExistence type="predicted"/>
<dbReference type="HOGENOM" id="CLU_156527_1_0_0"/>
<dbReference type="InParanoid" id="Q01RX2"/>
<evidence type="ECO:0000313" key="1">
    <source>
        <dbReference type="EMBL" id="ABJ87598.1"/>
    </source>
</evidence>
<gene>
    <name evidence="1" type="ordered locus">Acid_6676</name>
</gene>
<dbReference type="eggNOG" id="COG4634">
    <property type="taxonomic scope" value="Bacteria"/>
</dbReference>
<organism evidence="1">
    <name type="scientific">Solibacter usitatus (strain Ellin6076)</name>
    <dbReference type="NCBI Taxonomy" id="234267"/>
    <lineage>
        <taxon>Bacteria</taxon>
        <taxon>Pseudomonadati</taxon>
        <taxon>Acidobacteriota</taxon>
        <taxon>Terriglobia</taxon>
        <taxon>Bryobacterales</taxon>
        <taxon>Solibacteraceae</taxon>
        <taxon>Candidatus Solibacter</taxon>
    </lineage>
</organism>